<name>A0A482IFP0_9CAUD</name>
<keyword evidence="2" id="KW-1185">Reference proteome</keyword>
<organism evidence="1 2">
    <name type="scientific">Synechococcus phage S-B28</name>
    <dbReference type="NCBI Taxonomy" id="2545435"/>
    <lineage>
        <taxon>Viruses</taxon>
        <taxon>Duplodnaviria</taxon>
        <taxon>Heunggongvirae</taxon>
        <taxon>Uroviricota</taxon>
        <taxon>Caudoviricetes</taxon>
        <taxon>Autographivirales</taxon>
        <taxon>Sechaudvirinae</taxon>
        <taxon>Qadamvirus</taxon>
        <taxon>Qadamvirus SB28</taxon>
    </lineage>
</organism>
<dbReference type="InterPro" id="IPR024345">
    <property type="entry name" value="DNA_matur_Phage_T7-like"/>
</dbReference>
<proteinExistence type="predicted"/>
<dbReference type="EMBL" id="MK016662">
    <property type="protein sequence ID" value="QBP05800.1"/>
    <property type="molecule type" value="Genomic_DNA"/>
</dbReference>
<dbReference type="KEGG" id="vg:55012384"/>
<accession>A0A482IFP0</accession>
<evidence type="ECO:0000313" key="2">
    <source>
        <dbReference type="Proteomes" id="UP000295590"/>
    </source>
</evidence>
<dbReference type="RefSeq" id="YP_009820937.1">
    <property type="nucleotide sequence ID" value="NC_048171.1"/>
</dbReference>
<dbReference type="Proteomes" id="UP000295590">
    <property type="component" value="Segment"/>
</dbReference>
<dbReference type="GeneID" id="55012384"/>
<evidence type="ECO:0000313" key="1">
    <source>
        <dbReference type="EMBL" id="QBP05800.1"/>
    </source>
</evidence>
<dbReference type="Pfam" id="PF11123">
    <property type="entry name" value="DNA_Packaging_2"/>
    <property type="match status" value="1"/>
</dbReference>
<sequence>MVGPFLLHPLGMTKNKKATEDQFNELHNLVTQEFLSRIKSGEATAQELKAACDWLVKNDISGVATEGNALSKLANLMPQIDPEMVQRSLYGK</sequence>
<protein>
    <submittedName>
        <fullName evidence="1">Core protein</fullName>
    </submittedName>
</protein>
<reference evidence="1 2" key="1">
    <citation type="submission" date="2018-10" db="EMBL/GenBank/DDBJ databases">
        <title>Isolation and Genetic Analysis of a Novel Cyanophage S-LB68 from the Huang Bohai.</title>
        <authorList>
            <person name="Liu X."/>
        </authorList>
    </citation>
    <scope>NUCLEOTIDE SEQUENCE [LARGE SCALE GENOMIC DNA]</scope>
</reference>